<feature type="domain" description="Glycogen debranching enzyme bacterial and archaeal type N-terminal" evidence="2">
    <location>
        <begin position="19"/>
        <end position="145"/>
    </location>
</feature>
<dbReference type="PANTHER" id="PTHR10569:SF2">
    <property type="entry name" value="GLYCOGEN DEBRANCHING ENZYME"/>
    <property type="match status" value="1"/>
</dbReference>
<evidence type="ECO:0000259" key="1">
    <source>
        <dbReference type="Pfam" id="PF06202"/>
    </source>
</evidence>
<dbReference type="OrthoDB" id="9761875at2"/>
<dbReference type="GO" id="GO:0004135">
    <property type="term" value="F:amylo-alpha-1,6-glucosidase activity"/>
    <property type="evidence" value="ECO:0007669"/>
    <property type="project" value="InterPro"/>
</dbReference>
<organism evidence="3 4">
    <name type="scientific">Thermogemmatispora tikiterensis</name>
    <dbReference type="NCBI Taxonomy" id="1825093"/>
    <lineage>
        <taxon>Bacteria</taxon>
        <taxon>Bacillati</taxon>
        <taxon>Chloroflexota</taxon>
        <taxon>Ktedonobacteria</taxon>
        <taxon>Thermogemmatisporales</taxon>
        <taxon>Thermogemmatisporaceae</taxon>
        <taxon>Thermogemmatispora</taxon>
    </lineage>
</organism>
<feature type="domain" description="Glycogen debranching enzyme C-terminal" evidence="1">
    <location>
        <begin position="415"/>
        <end position="793"/>
    </location>
</feature>
<dbReference type="EMBL" id="MCIF01000002">
    <property type="protein sequence ID" value="RAQ96690.1"/>
    <property type="molecule type" value="Genomic_DNA"/>
</dbReference>
<dbReference type="InterPro" id="IPR010401">
    <property type="entry name" value="AGL/Gdb1"/>
</dbReference>
<evidence type="ECO:0000259" key="2">
    <source>
        <dbReference type="Pfam" id="PF12439"/>
    </source>
</evidence>
<dbReference type="GO" id="GO:0004134">
    <property type="term" value="F:4-alpha-glucanotransferase activity"/>
    <property type="evidence" value="ECO:0007669"/>
    <property type="project" value="InterPro"/>
</dbReference>
<dbReference type="InterPro" id="IPR008928">
    <property type="entry name" value="6-hairpin_glycosidase_sf"/>
</dbReference>
<proteinExistence type="predicted"/>
<evidence type="ECO:0000313" key="4">
    <source>
        <dbReference type="Proteomes" id="UP000248706"/>
    </source>
</evidence>
<protein>
    <recommendedName>
        <fullName evidence="5">Glycogen debranching protein</fullName>
    </recommendedName>
</protein>
<evidence type="ECO:0000313" key="3">
    <source>
        <dbReference type="EMBL" id="RAQ96690.1"/>
    </source>
</evidence>
<dbReference type="PANTHER" id="PTHR10569">
    <property type="entry name" value="GLYCOGEN DEBRANCHING ENZYME"/>
    <property type="match status" value="1"/>
</dbReference>
<feature type="domain" description="Glycogen debranching enzyme bacterial and archaeal type N-terminal" evidence="2">
    <location>
        <begin position="169"/>
        <end position="309"/>
    </location>
</feature>
<dbReference type="InterPro" id="IPR012341">
    <property type="entry name" value="6hp_glycosidase-like_sf"/>
</dbReference>
<dbReference type="Pfam" id="PF06202">
    <property type="entry name" value="GDE_C"/>
    <property type="match status" value="1"/>
</dbReference>
<dbReference type="RefSeq" id="WP_112430470.1">
    <property type="nucleotide sequence ID" value="NZ_MCIF01000002.1"/>
</dbReference>
<dbReference type="InterPro" id="IPR032790">
    <property type="entry name" value="GDE_C"/>
</dbReference>
<name>A0A328VLL7_9CHLR</name>
<comment type="caution">
    <text evidence="3">The sequence shown here is derived from an EMBL/GenBank/DDBJ whole genome shotgun (WGS) entry which is preliminary data.</text>
</comment>
<dbReference type="InterPro" id="IPR024742">
    <property type="entry name" value="Glycogen_debranch_N"/>
</dbReference>
<dbReference type="AlphaFoldDB" id="A0A328VLL7"/>
<keyword evidence="4" id="KW-1185">Reference proteome</keyword>
<reference evidence="3 4" key="1">
    <citation type="submission" date="2016-08" db="EMBL/GenBank/DDBJ databases">
        <title>Analysis of Carbohydrate Active Enzymes in Thermogemmatispora T81 Reveals Carbohydrate Degradation Ability.</title>
        <authorList>
            <person name="Tomazini A."/>
            <person name="Lal S."/>
            <person name="Stott M."/>
            <person name="Henrissat B."/>
            <person name="Polikarpov I."/>
            <person name="Sparling R."/>
            <person name="Levin D.B."/>
        </authorList>
    </citation>
    <scope>NUCLEOTIDE SEQUENCE [LARGE SCALE GENOMIC DNA]</scope>
    <source>
        <strain evidence="3 4">T81</strain>
    </source>
</reference>
<dbReference type="Proteomes" id="UP000248706">
    <property type="component" value="Unassembled WGS sequence"/>
</dbReference>
<gene>
    <name evidence="3" type="ORF">A4R35_14190</name>
</gene>
<dbReference type="GO" id="GO:0005980">
    <property type="term" value="P:glycogen catabolic process"/>
    <property type="evidence" value="ECO:0007669"/>
    <property type="project" value="InterPro"/>
</dbReference>
<accession>A0A328VLL7</accession>
<sequence length="812" mass="91995">MPITFDRRICCDLNETISREWLITNGLGGYAAGTVAGVLTRMQHGLLVVPIEQKAPPQLLLAKIDEEAVFDQRTYYLGTNEYRDGTLSPAGFVHLEAFRLEEGFPVFLYRIGGLDGVMLEKRVWMIPGQHTTCIQYRLSRNHEQRSLGSESERVRVATSASGSTSPPVYQRTYLRYRALDQHILELTLLPFSAYRPFDCPQTGHHDWHFQVEVHHSSERQPGAAPASWSGGQLLFPRGVTGCTIRAFQDAQPYHLFIVGHPDSQPLFIPTGVWYWHFLRRVDRDAGRPAVDDLYLPGVFRARLWPDEEATLTIVATTEDPALLTLTPNYLALAYRRSIEQQRALLQPQRYFGEGGETSHRLQVLPLTGTTNPQREGEEFLHLLVQAGDRFLVRQRPARLVSLGHGPYGRPLADQEAERFSILSTFYGLEEYTRDALIALPGLMLATGRFDECRRLLRGLARYFKQGLLPDRLPRTGQRLSETDYCNIDVTLWYLYALDHYFHFSGDEELIAELYQRLAESLLWYLEGTLHGIQVDPHDGLLRSASAHQALTWMNAYLNGSPVTPRTGKAVEVNALWYHALALMEEWSALVRGRGGNTYLSGRFQELRQRCEEGFQRFWYAEGRYLYDVLDGPSGHDPSLRPNQLLAISLRHTALVPVHRLEVLEQVTHHLLTPYGLRTLAPHDPAYRGRLGRSSDEQRQALYQGSVWTWLIGPYIEALLKLDGRDRREEPDHGNATPLGHEYIWRQGLRALEPFLYELGQNTLGMIGGVFDGDPPHHAGYQAASASGVAELLRIYSYLAQAGAGRLVPALSV</sequence>
<evidence type="ECO:0008006" key="5">
    <source>
        <dbReference type="Google" id="ProtNLM"/>
    </source>
</evidence>
<dbReference type="Gene3D" id="1.50.10.10">
    <property type="match status" value="1"/>
</dbReference>
<dbReference type="SUPFAM" id="SSF48208">
    <property type="entry name" value="Six-hairpin glycosidases"/>
    <property type="match status" value="1"/>
</dbReference>
<dbReference type="Pfam" id="PF12439">
    <property type="entry name" value="GDE_N"/>
    <property type="match status" value="2"/>
</dbReference>